<evidence type="ECO:0000313" key="1">
    <source>
        <dbReference type="EMBL" id="KAF4138463.1"/>
    </source>
</evidence>
<sequence>MKTKWTRVHWQRRMMGLFAVGVSSLALMNACPDYASPGRFALFYADATLQLSELEYPVIFGFPQILSTCRYLGCEPLHNQKIRHLLSALVSMVKRACSTSMLHIATVMGNAEDAQLNKFHDVFNVFLSRVVQCAETDSPPVVETLKSCNGRNRSDSLGCQHEHILQTERHGPG</sequence>
<organism evidence="1 2">
    <name type="scientific">Phytophthora infestans</name>
    <name type="common">Potato late blight agent</name>
    <name type="synonym">Botrytis infestans</name>
    <dbReference type="NCBI Taxonomy" id="4787"/>
    <lineage>
        <taxon>Eukaryota</taxon>
        <taxon>Sar</taxon>
        <taxon>Stramenopiles</taxon>
        <taxon>Oomycota</taxon>
        <taxon>Peronosporomycetes</taxon>
        <taxon>Peronosporales</taxon>
        <taxon>Peronosporaceae</taxon>
        <taxon>Phytophthora</taxon>
    </lineage>
</organism>
<accession>A0A8S9UD79</accession>
<comment type="caution">
    <text evidence="1">The sequence shown here is derived from an EMBL/GenBank/DDBJ whole genome shotgun (WGS) entry which is preliminary data.</text>
</comment>
<dbReference type="AlphaFoldDB" id="A0A8S9UD79"/>
<name>A0A8S9UD79_PHYIN</name>
<reference evidence="1" key="1">
    <citation type="submission" date="2020-03" db="EMBL/GenBank/DDBJ databases">
        <title>Hybrid Assembly of Korean Phytophthora infestans isolates.</title>
        <authorList>
            <person name="Prokchorchik M."/>
            <person name="Lee Y."/>
            <person name="Seo J."/>
            <person name="Cho J.-H."/>
            <person name="Park Y.-E."/>
            <person name="Jang D.-C."/>
            <person name="Im J.-S."/>
            <person name="Choi J.-G."/>
            <person name="Park H.-J."/>
            <person name="Lee G.-B."/>
            <person name="Lee Y.-G."/>
            <person name="Hong S.-Y."/>
            <person name="Cho K."/>
            <person name="Sohn K.H."/>
        </authorList>
    </citation>
    <scope>NUCLEOTIDE SEQUENCE</scope>
    <source>
        <strain evidence="1">KR_2_A2</strain>
    </source>
</reference>
<dbReference type="Proteomes" id="UP000704712">
    <property type="component" value="Unassembled WGS sequence"/>
</dbReference>
<gene>
    <name evidence="1" type="ORF">GN958_ATG12329</name>
</gene>
<evidence type="ECO:0000313" key="2">
    <source>
        <dbReference type="Proteomes" id="UP000704712"/>
    </source>
</evidence>
<proteinExistence type="predicted"/>
<protein>
    <submittedName>
        <fullName evidence="1">Uncharacterized protein</fullName>
    </submittedName>
</protein>
<dbReference type="EMBL" id="JAACNO010001669">
    <property type="protein sequence ID" value="KAF4138463.1"/>
    <property type="molecule type" value="Genomic_DNA"/>
</dbReference>